<feature type="region of interest" description="Disordered" evidence="4">
    <location>
        <begin position="1"/>
        <end position="23"/>
    </location>
</feature>
<reference evidence="7 8" key="1">
    <citation type="submission" date="2019-10" db="EMBL/GenBank/DDBJ databases">
        <title>Genomic and transcriptomic insights into the perfect genentic adaptation of a filamentous nitrogen-fixing cyanobacterium to rice fields.</title>
        <authorList>
            <person name="Chen Z."/>
        </authorList>
    </citation>
    <scope>NUCLEOTIDE SEQUENCE [LARGE SCALE GENOMIC DNA]</scope>
    <source>
        <strain evidence="7">CCNUC1</strain>
    </source>
</reference>
<evidence type="ECO:0000256" key="4">
    <source>
        <dbReference type="SAM" id="MobiDB-lite"/>
    </source>
</evidence>
<keyword evidence="5" id="KW-0472">Membrane</keyword>
<dbReference type="KEGG" id="nsh:GXM_07676"/>
<dbReference type="Gene3D" id="3.40.50.1820">
    <property type="entry name" value="alpha/beta hydrolase"/>
    <property type="match status" value="1"/>
</dbReference>
<evidence type="ECO:0000256" key="5">
    <source>
        <dbReference type="SAM" id="Phobius"/>
    </source>
</evidence>
<dbReference type="SUPFAM" id="SSF53474">
    <property type="entry name" value="alpha/beta-Hydrolases"/>
    <property type="match status" value="1"/>
</dbReference>
<feature type="transmembrane region" description="Helical" evidence="5">
    <location>
        <begin position="37"/>
        <end position="58"/>
    </location>
</feature>
<dbReference type="PANTHER" id="PTHR43248">
    <property type="entry name" value="2-SUCCINYL-6-HYDROXY-2,4-CYCLOHEXADIENE-1-CARBOXYLATE SYNTHASE"/>
    <property type="match status" value="1"/>
</dbReference>
<dbReference type="InterPro" id="IPR000073">
    <property type="entry name" value="AB_hydrolase_1"/>
</dbReference>
<keyword evidence="3 7" id="KW-0378">Hydrolase</keyword>
<comment type="similarity">
    <text evidence="1">Belongs to the peptidase S33 family.</text>
</comment>
<name>A0A5P8WCB1_9NOSO</name>
<evidence type="ECO:0000259" key="6">
    <source>
        <dbReference type="Pfam" id="PF00561"/>
    </source>
</evidence>
<evidence type="ECO:0000256" key="1">
    <source>
        <dbReference type="ARBA" id="ARBA00010088"/>
    </source>
</evidence>
<dbReference type="GO" id="GO:0016787">
    <property type="term" value="F:hydrolase activity"/>
    <property type="evidence" value="ECO:0007669"/>
    <property type="project" value="UniProtKB-KW"/>
</dbReference>
<proteinExistence type="inferred from homology"/>
<protein>
    <submittedName>
        <fullName evidence="7">Alpha/beta hydrolase</fullName>
    </submittedName>
</protein>
<keyword evidence="5" id="KW-1133">Transmembrane helix</keyword>
<dbReference type="Pfam" id="PF00561">
    <property type="entry name" value="Abhydrolase_1"/>
    <property type="match status" value="1"/>
</dbReference>
<dbReference type="Proteomes" id="UP000326678">
    <property type="component" value="Chromosome Gxm2"/>
</dbReference>
<dbReference type="EMBL" id="CP045227">
    <property type="protein sequence ID" value="QFS50182.1"/>
    <property type="molecule type" value="Genomic_DNA"/>
</dbReference>
<dbReference type="PANTHER" id="PTHR43248:SF29">
    <property type="entry name" value="TRIPEPTIDYL AMINOPEPTIDASE"/>
    <property type="match status" value="1"/>
</dbReference>
<dbReference type="InterPro" id="IPR051601">
    <property type="entry name" value="Serine_prot/Carboxylest_S33"/>
</dbReference>
<keyword evidence="8" id="KW-1185">Reference proteome</keyword>
<accession>A0A5P8WCB1</accession>
<gene>
    <name evidence="7" type="ORF">GXM_07676</name>
</gene>
<evidence type="ECO:0000313" key="7">
    <source>
        <dbReference type="EMBL" id="QFS50182.1"/>
    </source>
</evidence>
<evidence type="ECO:0000256" key="2">
    <source>
        <dbReference type="ARBA" id="ARBA00022729"/>
    </source>
</evidence>
<keyword evidence="2" id="KW-0732">Signal</keyword>
<evidence type="ECO:0000256" key="3">
    <source>
        <dbReference type="ARBA" id="ARBA00022801"/>
    </source>
</evidence>
<keyword evidence="5" id="KW-0812">Transmembrane</keyword>
<dbReference type="AlphaFoldDB" id="A0A5P8WCB1"/>
<organism evidence="7 8">
    <name type="scientific">Nostoc sphaeroides CCNUC1</name>
    <dbReference type="NCBI Taxonomy" id="2653204"/>
    <lineage>
        <taxon>Bacteria</taxon>
        <taxon>Bacillati</taxon>
        <taxon>Cyanobacteriota</taxon>
        <taxon>Cyanophyceae</taxon>
        <taxon>Nostocales</taxon>
        <taxon>Nostocaceae</taxon>
        <taxon>Nostoc</taxon>
    </lineage>
</organism>
<evidence type="ECO:0000313" key="8">
    <source>
        <dbReference type="Proteomes" id="UP000326678"/>
    </source>
</evidence>
<sequence length="552" mass="59517">MSHISSNHKRDCGLPTHASEPTVPAKRRTMLAHKPHVRSSLMIGAVILVLSACGQPTFGYPSEPGGKIPADLKRFYNQKLIFGSCEGYATTDADAKTFANNTFKCARLEVPLDYQNPRGRTAQIALLRVPAQGKPSKRIGSLLLNPGGPGMSGMSYAVEVAEKLADSPITKQFDLIGFDPRGVAASTPALDCFTDAEREADLLVNSINSGGKDYTDHETRQLYQKCAERSGGEDVLAHVGTRDVARDMDVLRAVLGDDKLSFFGASYGTRLGAIYAETFPQNVRAMVLDAAVDPTTGTTERRLVQFAGFQRAFDNMAAFCAKTPTCPLGTDPKQATSAFQQIVRPLIDKPIITADGRKVTYTAVIDGVTTGLYGETLWPAVILAITELKSGSGKTLLFLRDILSQRNADGSYGNNYESLVAINCLDEERHTPEQESAMTRDIFKVAPFLDTGRPVNARDLCEHWRVKPTLGYPYAQNIKGLPKTLVVSVTRDPATPHEGGISLAKTLGASLLTVEGEQHGVALTPDSACVNDIVADYLIGLKIPADGARCVL</sequence>
<dbReference type="InterPro" id="IPR029058">
    <property type="entry name" value="AB_hydrolase_fold"/>
</dbReference>
<feature type="domain" description="AB hydrolase-1" evidence="6">
    <location>
        <begin position="142"/>
        <end position="515"/>
    </location>
</feature>